<name>A0A7U4QM62_DESA2</name>
<dbReference type="AlphaFoldDB" id="A0A7U4QM62"/>
<protein>
    <submittedName>
        <fullName evidence="1">Uncharacterized protein</fullName>
    </submittedName>
</protein>
<dbReference type="KEGG" id="daw:HS1_002120"/>
<sequence length="121" mass="14116">MGNIYPGSVIYLYYKYTSCLLGGLYHYGQGTGYHWRLHWDDPVEYTIYRQLGTKDLEWLILHGCQAVITANEDGTYNPMGLQCFHWTQGKKMCVQIDSEEGSHAILRKYLKQKSHITLCWC</sequence>
<gene>
    <name evidence="1" type="ORF">HS1_002120</name>
</gene>
<reference evidence="1 2" key="1">
    <citation type="submission" date="2015-10" db="EMBL/GenBank/DDBJ databases">
        <title>Candidatus Desulfofervidus auxilii, a hydrogenotrophic sulfate-reducing bacterium involved in the thermophilic anaerobic oxidation of methane.</title>
        <authorList>
            <person name="Krukenberg V."/>
            <person name="Richter M."/>
            <person name="Wegener G."/>
        </authorList>
    </citation>
    <scope>NUCLEOTIDE SEQUENCE [LARGE SCALE GENOMIC DNA]</scope>
    <source>
        <strain evidence="1 2">HS1</strain>
    </source>
</reference>
<proteinExistence type="predicted"/>
<keyword evidence="2" id="KW-1185">Reference proteome</keyword>
<dbReference type="EMBL" id="CP013015">
    <property type="protein sequence ID" value="AMM41906.1"/>
    <property type="molecule type" value="Genomic_DNA"/>
</dbReference>
<accession>A0A7U4QM62</accession>
<organism evidence="1 2">
    <name type="scientific">Desulfofervidus auxilii</name>
    <dbReference type="NCBI Taxonomy" id="1621989"/>
    <lineage>
        <taxon>Bacteria</taxon>
        <taxon>Pseudomonadati</taxon>
        <taxon>Thermodesulfobacteriota</taxon>
        <taxon>Candidatus Desulfofervidia</taxon>
        <taxon>Candidatus Desulfofervidales</taxon>
        <taxon>Candidatus Desulfofervidaceae</taxon>
        <taxon>Candidatus Desulfofervidus</taxon>
    </lineage>
</organism>
<evidence type="ECO:0000313" key="2">
    <source>
        <dbReference type="Proteomes" id="UP000070560"/>
    </source>
</evidence>
<dbReference type="Proteomes" id="UP000070560">
    <property type="component" value="Chromosome"/>
</dbReference>
<evidence type="ECO:0000313" key="1">
    <source>
        <dbReference type="EMBL" id="AMM41906.1"/>
    </source>
</evidence>